<dbReference type="EC" id="2.7.7.77" evidence="8"/>
<dbReference type="RefSeq" id="WP_091656882.1">
    <property type="nucleotide sequence ID" value="NZ_FONT01000001.1"/>
</dbReference>
<dbReference type="PANTHER" id="PTHR19136">
    <property type="entry name" value="MOLYBDENUM COFACTOR GUANYLYLTRANSFERASE"/>
    <property type="match status" value="1"/>
</dbReference>
<feature type="binding site" evidence="8">
    <location>
        <position position="20"/>
    </location>
    <ligand>
        <name>GTP</name>
        <dbReference type="ChEBI" id="CHEBI:37565"/>
    </ligand>
</feature>
<keyword evidence="4 8" id="KW-0547">Nucleotide-binding</keyword>
<dbReference type="CDD" id="cd02503">
    <property type="entry name" value="MobA"/>
    <property type="match status" value="1"/>
</dbReference>
<dbReference type="Gene3D" id="3.90.550.10">
    <property type="entry name" value="Spore Coat Polysaccharide Biosynthesis Protein SpsA, Chain A"/>
    <property type="match status" value="1"/>
</dbReference>
<keyword evidence="11" id="KW-1185">Reference proteome</keyword>
<evidence type="ECO:0000256" key="7">
    <source>
        <dbReference type="ARBA" id="ARBA00023150"/>
    </source>
</evidence>
<dbReference type="InterPro" id="IPR013482">
    <property type="entry name" value="Molybde_CF_guanTrfase"/>
</dbReference>
<keyword evidence="10" id="KW-0548">Nucleotidyltransferase</keyword>
<dbReference type="STRING" id="930128.SAMN05192532_101496"/>
<dbReference type="Pfam" id="PF12804">
    <property type="entry name" value="NTP_transf_3"/>
    <property type="match status" value="1"/>
</dbReference>
<dbReference type="PANTHER" id="PTHR19136:SF81">
    <property type="entry name" value="MOLYBDENUM COFACTOR GUANYLYLTRANSFERASE"/>
    <property type="match status" value="1"/>
</dbReference>
<evidence type="ECO:0000256" key="8">
    <source>
        <dbReference type="HAMAP-Rule" id="MF_00316"/>
    </source>
</evidence>
<keyword evidence="3 8" id="KW-0479">Metal-binding</keyword>
<proteinExistence type="inferred from homology"/>
<evidence type="ECO:0000256" key="3">
    <source>
        <dbReference type="ARBA" id="ARBA00022723"/>
    </source>
</evidence>
<keyword evidence="2 8" id="KW-0808">Transferase</keyword>
<dbReference type="InterPro" id="IPR029044">
    <property type="entry name" value="Nucleotide-diphossugar_trans"/>
</dbReference>
<dbReference type="AlphaFoldDB" id="A0A1I2A054"/>
<feature type="binding site" evidence="8">
    <location>
        <position position="69"/>
    </location>
    <ligand>
        <name>GTP</name>
        <dbReference type="ChEBI" id="CHEBI:37565"/>
    </ligand>
</feature>
<evidence type="ECO:0000256" key="6">
    <source>
        <dbReference type="ARBA" id="ARBA00023134"/>
    </source>
</evidence>
<feature type="binding site" evidence="8">
    <location>
        <begin position="8"/>
        <end position="10"/>
    </location>
    <ligand>
        <name>GTP</name>
        <dbReference type="ChEBI" id="CHEBI:37565"/>
    </ligand>
</feature>
<keyword evidence="1 8" id="KW-0963">Cytoplasm</keyword>
<evidence type="ECO:0000313" key="10">
    <source>
        <dbReference type="EMBL" id="SFE36110.1"/>
    </source>
</evidence>
<dbReference type="HAMAP" id="MF_00316">
    <property type="entry name" value="MobA"/>
    <property type="match status" value="1"/>
</dbReference>
<comment type="subcellular location">
    <subcellularLocation>
        <location evidence="8">Cytoplasm</location>
    </subcellularLocation>
</comment>
<comment type="cofactor">
    <cofactor evidence="8">
        <name>Mg(2+)</name>
        <dbReference type="ChEBI" id="CHEBI:18420"/>
    </cofactor>
</comment>
<feature type="domain" description="MobA-like NTP transferase" evidence="9">
    <location>
        <begin position="5"/>
        <end position="160"/>
    </location>
</feature>
<dbReference type="GO" id="GO:0006777">
    <property type="term" value="P:Mo-molybdopterin cofactor biosynthetic process"/>
    <property type="evidence" value="ECO:0007669"/>
    <property type="project" value="UniProtKB-KW"/>
</dbReference>
<comment type="similarity">
    <text evidence="8">Belongs to the MobA family.</text>
</comment>
<accession>A0A1I2A054</accession>
<evidence type="ECO:0000256" key="5">
    <source>
        <dbReference type="ARBA" id="ARBA00022842"/>
    </source>
</evidence>
<evidence type="ECO:0000259" key="9">
    <source>
        <dbReference type="Pfam" id="PF12804"/>
    </source>
</evidence>
<dbReference type="Proteomes" id="UP000199516">
    <property type="component" value="Unassembled WGS sequence"/>
</dbReference>
<protein>
    <recommendedName>
        <fullName evidence="8">Probable molybdenum cofactor guanylyltransferase</fullName>
        <shortName evidence="8">MoCo guanylyltransferase</shortName>
        <ecNumber evidence="8">2.7.7.77</ecNumber>
    </recommendedName>
    <alternativeName>
        <fullName evidence="8">GTP:molybdopterin guanylyltransferase</fullName>
    </alternativeName>
    <alternativeName>
        <fullName evidence="8">Mo-MPT guanylyltransferase</fullName>
    </alternativeName>
    <alternativeName>
        <fullName evidence="8">Molybdopterin guanylyltransferase</fullName>
    </alternativeName>
    <alternativeName>
        <fullName evidence="8">Molybdopterin-guanine dinucleotide synthase</fullName>
        <shortName evidence="8">MGD synthase</shortName>
    </alternativeName>
</protein>
<feature type="binding site" evidence="8">
    <location>
        <position position="99"/>
    </location>
    <ligand>
        <name>GTP</name>
        <dbReference type="ChEBI" id="CHEBI:37565"/>
    </ligand>
</feature>
<keyword evidence="7 8" id="KW-0501">Molybdenum cofactor biosynthesis</keyword>
<organism evidence="10 11">
    <name type="scientific">Alteribacillus iranensis</name>
    <dbReference type="NCBI Taxonomy" id="930128"/>
    <lineage>
        <taxon>Bacteria</taxon>
        <taxon>Bacillati</taxon>
        <taxon>Bacillota</taxon>
        <taxon>Bacilli</taxon>
        <taxon>Bacillales</taxon>
        <taxon>Bacillaceae</taxon>
        <taxon>Alteribacillus</taxon>
    </lineage>
</organism>
<comment type="function">
    <text evidence="8">Transfers a GMP moiety from GTP to Mo-molybdopterin (Mo-MPT) cofactor (Moco or molybdenum cofactor) to form Mo-molybdopterin guanine dinucleotide (Mo-MGD) cofactor.</text>
</comment>
<gene>
    <name evidence="8" type="primary">mobA</name>
    <name evidence="10" type="ORF">SAMN05192532_101496</name>
</gene>
<dbReference type="EMBL" id="FONT01000001">
    <property type="protein sequence ID" value="SFE36110.1"/>
    <property type="molecule type" value="Genomic_DNA"/>
</dbReference>
<name>A0A1I2A054_9BACI</name>
<evidence type="ECO:0000313" key="11">
    <source>
        <dbReference type="Proteomes" id="UP000199516"/>
    </source>
</evidence>
<dbReference type="GO" id="GO:0061603">
    <property type="term" value="F:molybdenum cofactor guanylyltransferase activity"/>
    <property type="evidence" value="ECO:0007669"/>
    <property type="project" value="UniProtKB-EC"/>
</dbReference>
<keyword evidence="6 8" id="KW-0342">GTP-binding</keyword>
<dbReference type="GO" id="GO:0046872">
    <property type="term" value="F:metal ion binding"/>
    <property type="evidence" value="ECO:0007669"/>
    <property type="project" value="UniProtKB-KW"/>
</dbReference>
<comment type="domain">
    <text evidence="8">The N-terminal domain determines nucleotide recognition and specific binding, while the C-terminal domain determines the specific binding to the target protein.</text>
</comment>
<evidence type="ECO:0000256" key="1">
    <source>
        <dbReference type="ARBA" id="ARBA00022490"/>
    </source>
</evidence>
<dbReference type="SUPFAM" id="SSF53448">
    <property type="entry name" value="Nucleotide-diphospho-sugar transferases"/>
    <property type="match status" value="1"/>
</dbReference>
<evidence type="ECO:0000256" key="4">
    <source>
        <dbReference type="ARBA" id="ARBA00022741"/>
    </source>
</evidence>
<comment type="catalytic activity">
    <reaction evidence="8">
        <text>Mo-molybdopterin + GTP + H(+) = Mo-molybdopterin guanine dinucleotide + diphosphate</text>
        <dbReference type="Rhea" id="RHEA:34243"/>
        <dbReference type="ChEBI" id="CHEBI:15378"/>
        <dbReference type="ChEBI" id="CHEBI:33019"/>
        <dbReference type="ChEBI" id="CHEBI:37565"/>
        <dbReference type="ChEBI" id="CHEBI:71302"/>
        <dbReference type="ChEBI" id="CHEBI:71310"/>
        <dbReference type="EC" id="2.7.7.77"/>
    </reaction>
</comment>
<sequence length="192" mass="21810">MNLAGVVLAGGKSSRYGSQKIFETYQGLPLYKHSLHALLQGGISDTYISTNKELASSFYQKETDLLVEDSFHEGPLYAFAHVARSLSQRYDWLFLLPSDSPFVSEDFIPYMVSQLQETGNDFDCHLPVSGDTWQPLHAMYHTRILSAAEKCLAQGKRSMLPLLHSIRVNTIPFPEDEPSFVNINRPQDWRRI</sequence>
<dbReference type="OrthoDB" id="9788394at2"/>
<evidence type="ECO:0000256" key="2">
    <source>
        <dbReference type="ARBA" id="ARBA00022679"/>
    </source>
</evidence>
<reference evidence="10 11" key="1">
    <citation type="submission" date="2016-10" db="EMBL/GenBank/DDBJ databases">
        <authorList>
            <person name="de Groot N.N."/>
        </authorList>
    </citation>
    <scope>NUCLEOTIDE SEQUENCE [LARGE SCALE GENOMIC DNA]</scope>
    <source>
        <strain evidence="10 11">DSM 23995</strain>
    </source>
</reference>
<keyword evidence="5 8" id="KW-0460">Magnesium</keyword>
<dbReference type="GO" id="GO:0005525">
    <property type="term" value="F:GTP binding"/>
    <property type="evidence" value="ECO:0007669"/>
    <property type="project" value="UniProtKB-UniRule"/>
</dbReference>
<comment type="caution">
    <text evidence="8">Lacks conserved residue(s) required for the propagation of feature annotation.</text>
</comment>
<dbReference type="InterPro" id="IPR025877">
    <property type="entry name" value="MobA-like_NTP_Trfase"/>
</dbReference>
<dbReference type="GO" id="GO:0005737">
    <property type="term" value="C:cytoplasm"/>
    <property type="evidence" value="ECO:0007669"/>
    <property type="project" value="UniProtKB-SubCell"/>
</dbReference>
<feature type="binding site" evidence="8">
    <location>
        <position position="99"/>
    </location>
    <ligand>
        <name>Mg(2+)</name>
        <dbReference type="ChEBI" id="CHEBI:18420"/>
    </ligand>
</feature>